<evidence type="ECO:0000256" key="5">
    <source>
        <dbReference type="ARBA" id="ARBA00023027"/>
    </source>
</evidence>
<comment type="cofactor">
    <cofactor evidence="2 7">
        <name>NAD(+)</name>
        <dbReference type="ChEBI" id="CHEBI:57540"/>
    </cofactor>
</comment>
<dbReference type="Pfam" id="PF16363">
    <property type="entry name" value="GDP_Man_Dehyd"/>
    <property type="match status" value="1"/>
</dbReference>
<dbReference type="SUPFAM" id="SSF51735">
    <property type="entry name" value="NAD(P)-binding Rossmann-fold domains"/>
    <property type="match status" value="1"/>
</dbReference>
<dbReference type="NCBIfam" id="NF007582">
    <property type="entry name" value="PRK10217.1"/>
    <property type="match status" value="1"/>
</dbReference>
<dbReference type="InterPro" id="IPR036291">
    <property type="entry name" value="NAD(P)-bd_dom_sf"/>
</dbReference>
<comment type="similarity">
    <text evidence="3 7">Belongs to the NAD(P)-dependent epimerase/dehydratase family. dTDP-glucose dehydratase subfamily.</text>
</comment>
<keyword evidence="10" id="KW-1185">Reference proteome</keyword>
<dbReference type="InterPro" id="IPR016040">
    <property type="entry name" value="NAD(P)-bd_dom"/>
</dbReference>
<dbReference type="NCBIfam" id="NF007490">
    <property type="entry name" value="PRK10084.1"/>
    <property type="match status" value="1"/>
</dbReference>
<evidence type="ECO:0000313" key="9">
    <source>
        <dbReference type="EMBL" id="PVX42962.1"/>
    </source>
</evidence>
<dbReference type="FunFam" id="3.40.50.720:FF:000108">
    <property type="entry name" value="dTDP-glucose 4,6-dehydratase"/>
    <property type="match status" value="1"/>
</dbReference>
<evidence type="ECO:0000313" key="10">
    <source>
        <dbReference type="Proteomes" id="UP000245909"/>
    </source>
</evidence>
<evidence type="ECO:0000259" key="8">
    <source>
        <dbReference type="Pfam" id="PF16363"/>
    </source>
</evidence>
<evidence type="ECO:0000256" key="2">
    <source>
        <dbReference type="ARBA" id="ARBA00001911"/>
    </source>
</evidence>
<organism evidence="9 10">
    <name type="scientific">Alitibacter langaaensis DSM 22999</name>
    <dbReference type="NCBI Taxonomy" id="1122935"/>
    <lineage>
        <taxon>Bacteria</taxon>
        <taxon>Pseudomonadati</taxon>
        <taxon>Pseudomonadota</taxon>
        <taxon>Gammaproteobacteria</taxon>
        <taxon>Pasteurellales</taxon>
        <taxon>Pasteurellaceae</taxon>
        <taxon>Alitibacter</taxon>
    </lineage>
</organism>
<dbReference type="AlphaFoldDB" id="A0A2U0TH74"/>
<sequence length="353" mass="39589">MKILITGGAGFIGSAVVRHIINDTKDSVVNVDKLTYAGNLESLESIADDARYTFEQVDICDRAELDRAFSQHQPDAVMHLAAESHVDRSIDGPATFIETNIVGTCTLLEAARAYWNGLSADRKSAFRFHHISTDEVYGDLEGTDDLFTETTPYSPSSPYSASKASSDHLVRAWLRTYGLPTIVTNCSNSYGPFHFPEKLIPLMILNALDGKKLPVYGNGMQIRDWLFVEDHARALYKVVTEGKIGETYNIGGHNEKANIDVVKTICALLEEFVPNKPAGVEKYEDLITYVTDRPGHDVRYAIDATKIGRELGWKPQETFESGIRKTVEWYLNNKKWWSRVLDGSYNRERLGTK</sequence>
<gene>
    <name evidence="9" type="ORF">C8D76_101301</name>
</gene>
<reference evidence="9 10" key="1">
    <citation type="submission" date="2018-05" db="EMBL/GenBank/DDBJ databases">
        <title>Genomic Encyclopedia of Type Strains, Phase IV (KMG-IV): sequencing the most valuable type-strain genomes for metagenomic binning, comparative biology and taxonomic classification.</title>
        <authorList>
            <person name="Goeker M."/>
        </authorList>
    </citation>
    <scope>NUCLEOTIDE SEQUENCE [LARGE SCALE GENOMIC DNA]</scope>
    <source>
        <strain evidence="9 10">DSM 22999</strain>
    </source>
</reference>
<evidence type="ECO:0000256" key="4">
    <source>
        <dbReference type="ARBA" id="ARBA00011990"/>
    </source>
</evidence>
<evidence type="ECO:0000256" key="1">
    <source>
        <dbReference type="ARBA" id="ARBA00001539"/>
    </source>
</evidence>
<dbReference type="EC" id="4.2.1.46" evidence="4 7"/>
<keyword evidence="5" id="KW-0520">NAD</keyword>
<protein>
    <recommendedName>
        <fullName evidence="4 7">dTDP-glucose 4,6-dehydratase</fullName>
        <ecNumber evidence="4 7">4.2.1.46</ecNumber>
    </recommendedName>
</protein>
<evidence type="ECO:0000256" key="6">
    <source>
        <dbReference type="ARBA" id="ARBA00023239"/>
    </source>
</evidence>
<comment type="caution">
    <text evidence="9">The sequence shown here is derived from an EMBL/GenBank/DDBJ whole genome shotgun (WGS) entry which is preliminary data.</text>
</comment>
<dbReference type="NCBIfam" id="TIGR01181">
    <property type="entry name" value="dTDP_gluc_dehyt"/>
    <property type="match status" value="1"/>
</dbReference>
<dbReference type="GO" id="GO:0009225">
    <property type="term" value="P:nucleotide-sugar metabolic process"/>
    <property type="evidence" value="ECO:0007669"/>
    <property type="project" value="InterPro"/>
</dbReference>
<evidence type="ECO:0000256" key="3">
    <source>
        <dbReference type="ARBA" id="ARBA00008178"/>
    </source>
</evidence>
<dbReference type="Proteomes" id="UP000245909">
    <property type="component" value="Unassembled WGS sequence"/>
</dbReference>
<keyword evidence="6 7" id="KW-0456">Lyase</keyword>
<feature type="domain" description="NAD(P)-binding" evidence="8">
    <location>
        <begin position="4"/>
        <end position="326"/>
    </location>
</feature>
<dbReference type="Gene3D" id="3.40.50.720">
    <property type="entry name" value="NAD(P)-binding Rossmann-like Domain"/>
    <property type="match status" value="1"/>
</dbReference>
<dbReference type="Gene3D" id="3.90.25.10">
    <property type="entry name" value="UDP-galactose 4-epimerase, domain 1"/>
    <property type="match status" value="1"/>
</dbReference>
<proteinExistence type="inferred from homology"/>
<dbReference type="RefSeq" id="WP_116631058.1">
    <property type="nucleotide sequence ID" value="NZ_QENU01000001.1"/>
</dbReference>
<dbReference type="EMBL" id="QENU01000001">
    <property type="protein sequence ID" value="PVX42962.1"/>
    <property type="molecule type" value="Genomic_DNA"/>
</dbReference>
<dbReference type="InterPro" id="IPR005888">
    <property type="entry name" value="dTDP_Gluc_deHydtase"/>
</dbReference>
<dbReference type="OrthoDB" id="9803010at2"/>
<dbReference type="PANTHER" id="PTHR43000">
    <property type="entry name" value="DTDP-D-GLUCOSE 4,6-DEHYDRATASE-RELATED"/>
    <property type="match status" value="1"/>
</dbReference>
<accession>A0A2U0TH74</accession>
<dbReference type="GO" id="GO:0008460">
    <property type="term" value="F:dTDP-glucose 4,6-dehydratase activity"/>
    <property type="evidence" value="ECO:0007669"/>
    <property type="project" value="UniProtKB-EC"/>
</dbReference>
<dbReference type="CDD" id="cd05246">
    <property type="entry name" value="dTDP_GD_SDR_e"/>
    <property type="match status" value="1"/>
</dbReference>
<name>A0A2U0TH74_9PAST</name>
<evidence type="ECO:0000256" key="7">
    <source>
        <dbReference type="RuleBase" id="RU004473"/>
    </source>
</evidence>
<comment type="catalytic activity">
    <reaction evidence="1 7">
        <text>dTDP-alpha-D-glucose = dTDP-4-dehydro-6-deoxy-alpha-D-glucose + H2O</text>
        <dbReference type="Rhea" id="RHEA:17221"/>
        <dbReference type="ChEBI" id="CHEBI:15377"/>
        <dbReference type="ChEBI" id="CHEBI:57477"/>
        <dbReference type="ChEBI" id="CHEBI:57649"/>
        <dbReference type="EC" id="4.2.1.46"/>
    </reaction>
</comment>